<feature type="site" description="Cleavage; by autolysis" evidence="7">
    <location>
        <begin position="170"/>
        <end position="171"/>
    </location>
</feature>
<organism evidence="8 9">
    <name type="scientific">Legionella jordanis</name>
    <dbReference type="NCBI Taxonomy" id="456"/>
    <lineage>
        <taxon>Bacteria</taxon>
        <taxon>Pseudomonadati</taxon>
        <taxon>Pseudomonadota</taxon>
        <taxon>Gammaproteobacteria</taxon>
        <taxon>Legionellales</taxon>
        <taxon>Legionellaceae</taxon>
        <taxon>Legionella</taxon>
    </lineage>
</organism>
<keyword evidence="1" id="KW-0645">Protease</keyword>
<dbReference type="Pfam" id="PF01112">
    <property type="entry name" value="Asparaginase_2"/>
    <property type="match status" value="1"/>
</dbReference>
<dbReference type="GO" id="GO:0006508">
    <property type="term" value="P:proteolysis"/>
    <property type="evidence" value="ECO:0007669"/>
    <property type="project" value="UniProtKB-KW"/>
</dbReference>
<feature type="active site" description="Nucleophile" evidence="5">
    <location>
        <position position="171"/>
    </location>
</feature>
<dbReference type="OrthoDB" id="9780217at2"/>
<keyword evidence="9" id="KW-1185">Reference proteome</keyword>
<dbReference type="AlphaFoldDB" id="A0A0W0VCT5"/>
<dbReference type="FunFam" id="3.60.20.30:FF:000001">
    <property type="entry name" value="Isoaspartyl peptidase/L-asparaginase"/>
    <property type="match status" value="1"/>
</dbReference>
<dbReference type="InterPro" id="IPR029055">
    <property type="entry name" value="Ntn_hydrolases_N"/>
</dbReference>
<dbReference type="GO" id="GO:0016811">
    <property type="term" value="F:hydrolase activity, acting on carbon-nitrogen (but not peptide) bonds, in linear amides"/>
    <property type="evidence" value="ECO:0007669"/>
    <property type="project" value="UniProtKB-ARBA"/>
</dbReference>
<dbReference type="SUPFAM" id="SSF56235">
    <property type="entry name" value="N-terminal nucleophile aminohydrolases (Ntn hydrolases)"/>
    <property type="match status" value="1"/>
</dbReference>
<dbReference type="PANTHER" id="PTHR10188:SF6">
    <property type="entry name" value="N(4)-(BETA-N-ACETYLGLUCOSAMINYL)-L-ASPARAGINASE"/>
    <property type="match status" value="1"/>
</dbReference>
<dbReference type="PANTHER" id="PTHR10188">
    <property type="entry name" value="L-ASPARAGINASE"/>
    <property type="match status" value="1"/>
</dbReference>
<keyword evidence="2 8" id="KW-0378">Hydrolase</keyword>
<evidence type="ECO:0000256" key="4">
    <source>
        <dbReference type="ARBA" id="ARBA00069124"/>
    </source>
</evidence>
<evidence type="ECO:0000313" key="8">
    <source>
        <dbReference type="EMBL" id="KTD17693.1"/>
    </source>
</evidence>
<dbReference type="STRING" id="456.Ljor_1999"/>
<dbReference type="GO" id="GO:0008233">
    <property type="term" value="F:peptidase activity"/>
    <property type="evidence" value="ECO:0007669"/>
    <property type="project" value="UniProtKB-KW"/>
</dbReference>
<evidence type="ECO:0000256" key="3">
    <source>
        <dbReference type="ARBA" id="ARBA00022813"/>
    </source>
</evidence>
<proteinExistence type="predicted"/>
<comment type="caution">
    <text evidence="8">The sequence shown here is derived from an EMBL/GenBank/DDBJ whole genome shotgun (WGS) entry which is preliminary data.</text>
</comment>
<evidence type="ECO:0000256" key="6">
    <source>
        <dbReference type="PIRSR" id="PIRSR600246-2"/>
    </source>
</evidence>
<evidence type="ECO:0000256" key="2">
    <source>
        <dbReference type="ARBA" id="ARBA00022801"/>
    </source>
</evidence>
<dbReference type="CDD" id="cd04701">
    <property type="entry name" value="Asparaginase_2"/>
    <property type="match status" value="1"/>
</dbReference>
<protein>
    <recommendedName>
        <fullName evidence="4">Isoaspartyl peptidase</fullName>
    </recommendedName>
</protein>
<sequence>MSKIAIAIHAGAENENSFVEENPQIHKQGLEAAVKRGYEVLRRGGSALKAVEEAVICLEDNPLFNAGRGSALNARGEVEMDAAIMCGKTAKAGAVSMARNVKNPITLARMVMNDSKHVFLSGYGALHFANMEDLVLEPESYFITEQQFKAFLESRDSQDLQQFLRKKYHGTVGAVALDKEGNLASATSTGGTPNCLPGRIGDSCVIGAGCYAHNPTCAVSATGEGEFLITGVVASAVSFIKELLNKNLQEACDEVIHKRNPKTFEMGLISVSQEGHIGISFNTKLMKRAWIDVDGHLHVKIKKED</sequence>
<reference evidence="8 9" key="1">
    <citation type="submission" date="2015-11" db="EMBL/GenBank/DDBJ databases">
        <title>Genomic analysis of 38 Legionella species identifies large and diverse effector repertoires.</title>
        <authorList>
            <person name="Burstein D."/>
            <person name="Amaro F."/>
            <person name="Zusman T."/>
            <person name="Lifshitz Z."/>
            <person name="Cohen O."/>
            <person name="Gilbert J.A."/>
            <person name="Pupko T."/>
            <person name="Shuman H.A."/>
            <person name="Segal G."/>
        </authorList>
    </citation>
    <scope>NUCLEOTIDE SEQUENCE [LARGE SCALE GENOMIC DNA]</scope>
    <source>
        <strain evidence="8 9">BL-540</strain>
    </source>
</reference>
<dbReference type="InterPro" id="IPR000246">
    <property type="entry name" value="Peptidase_T2"/>
</dbReference>
<evidence type="ECO:0000256" key="1">
    <source>
        <dbReference type="ARBA" id="ARBA00022670"/>
    </source>
</evidence>
<gene>
    <name evidence="8" type="primary">iaaA_2</name>
    <name evidence="8" type="ORF">Ljor_1999</name>
</gene>
<name>A0A0W0VCT5_9GAMM</name>
<dbReference type="PATRIC" id="fig|456.5.peg.2132"/>
<dbReference type="Proteomes" id="UP000055035">
    <property type="component" value="Unassembled WGS sequence"/>
</dbReference>
<dbReference type="Gene3D" id="3.60.20.30">
    <property type="entry name" value="(Glycosyl)asparaginase"/>
    <property type="match status" value="1"/>
</dbReference>
<evidence type="ECO:0000256" key="7">
    <source>
        <dbReference type="PIRSR" id="PIRSR600246-3"/>
    </source>
</evidence>
<feature type="binding site" evidence="6">
    <location>
        <begin position="222"/>
        <end position="225"/>
    </location>
    <ligand>
        <name>substrate</name>
    </ligand>
</feature>
<evidence type="ECO:0000313" key="9">
    <source>
        <dbReference type="Proteomes" id="UP000055035"/>
    </source>
</evidence>
<evidence type="ECO:0000256" key="5">
    <source>
        <dbReference type="PIRSR" id="PIRSR600246-1"/>
    </source>
</evidence>
<dbReference type="EMBL" id="LNYJ01000011">
    <property type="protein sequence ID" value="KTD17693.1"/>
    <property type="molecule type" value="Genomic_DNA"/>
</dbReference>
<accession>A0A0W0VCT5</accession>
<keyword evidence="3" id="KW-0068">Autocatalytic cleavage</keyword>
<dbReference type="RefSeq" id="WP_058471424.1">
    <property type="nucleotide sequence ID" value="NZ_CAAAIC010000001.1"/>
</dbReference>
<feature type="binding site" evidence="6">
    <location>
        <begin position="199"/>
        <end position="202"/>
    </location>
    <ligand>
        <name>substrate</name>
    </ligand>
</feature>